<evidence type="ECO:0000256" key="5">
    <source>
        <dbReference type="ARBA" id="ARBA00022642"/>
    </source>
</evidence>
<proteinExistence type="predicted"/>
<evidence type="ECO:0000259" key="8">
    <source>
        <dbReference type="Pfam" id="PF01729"/>
    </source>
</evidence>
<dbReference type="Pfam" id="PF01729">
    <property type="entry name" value="QRPTase_C"/>
    <property type="match status" value="1"/>
</dbReference>
<dbReference type="PANTHER" id="PTHR43202:SF1">
    <property type="entry name" value="NICOTINATE PHOSPHORIBOSYLTRANSFERASE"/>
    <property type="match status" value="1"/>
</dbReference>
<dbReference type="InterPro" id="IPR002638">
    <property type="entry name" value="Quinolinate_PRibosylTrfase_C"/>
</dbReference>
<dbReference type="RefSeq" id="WP_007691359.1">
    <property type="nucleotide sequence ID" value="NZ_AJRK01000032.1"/>
</dbReference>
<evidence type="ECO:0000313" key="10">
    <source>
        <dbReference type="EMBL" id="EMA40179.1"/>
    </source>
</evidence>
<dbReference type="EMBL" id="AOMB01000012">
    <property type="protein sequence ID" value="EMA40179.1"/>
    <property type="molecule type" value="Genomic_DNA"/>
</dbReference>
<dbReference type="InterPro" id="IPR013785">
    <property type="entry name" value="Aldolase_TIM"/>
</dbReference>
<dbReference type="GO" id="GO:0004514">
    <property type="term" value="F:nicotinate-nucleotide diphosphorylase (carboxylating) activity"/>
    <property type="evidence" value="ECO:0007669"/>
    <property type="project" value="InterPro"/>
</dbReference>
<dbReference type="SUPFAM" id="SSF51690">
    <property type="entry name" value="Nicotinate/Quinolinate PRTase C-terminal domain-like"/>
    <property type="match status" value="1"/>
</dbReference>
<keyword evidence="4 10" id="KW-0436">Ligase</keyword>
<dbReference type="PATRIC" id="fig|1132509.6.peg.1058"/>
<comment type="caution">
    <text evidence="10">The sequence shown here is derived from an EMBL/GenBank/DDBJ whole genome shotgun (WGS) entry which is preliminary data.</text>
</comment>
<feature type="domain" description="Quinolinate phosphoribosyl transferase C-terminal" evidence="8">
    <location>
        <begin position="116"/>
        <end position="305"/>
    </location>
</feature>
<name>M0M6D8_9EURY</name>
<comment type="pathway">
    <text evidence="1">Cofactor biosynthesis; NAD(+) biosynthesis; nicotinate D-ribonucleotide from nicotinate: step 1/1.</text>
</comment>
<dbReference type="OrthoDB" id="371831at2157"/>
<dbReference type="Proteomes" id="UP000011566">
    <property type="component" value="Unassembled WGS sequence"/>
</dbReference>
<dbReference type="InterPro" id="IPR022412">
    <property type="entry name" value="Quinolinate_PRibosylTrfase_N"/>
</dbReference>
<dbReference type="Gene3D" id="3.20.20.70">
    <property type="entry name" value="Aldolase class I"/>
    <property type="match status" value="1"/>
</dbReference>
<dbReference type="PANTHER" id="PTHR43202">
    <property type="entry name" value="NICOTINATE-NUCLEOTIDE PYROPHOSPHORYLASE"/>
    <property type="match status" value="1"/>
</dbReference>
<feature type="domain" description="Quinolinate phosphoribosyl transferase N-terminal" evidence="9">
    <location>
        <begin position="21"/>
        <end position="113"/>
    </location>
</feature>
<keyword evidence="5" id="KW-0662">Pyridine nucleotide biosynthesis</keyword>
<dbReference type="InterPro" id="IPR053190">
    <property type="entry name" value="NAPRTase-like"/>
</dbReference>
<dbReference type="GO" id="GO:0004516">
    <property type="term" value="F:nicotinate phosphoribosyltransferase activity"/>
    <property type="evidence" value="ECO:0007669"/>
    <property type="project" value="UniProtKB-EC"/>
</dbReference>
<evidence type="ECO:0000256" key="3">
    <source>
        <dbReference type="ARBA" id="ARBA00022553"/>
    </source>
</evidence>
<dbReference type="PIRSF" id="PIRSF000484">
    <property type="entry name" value="NAPRT"/>
    <property type="match status" value="1"/>
</dbReference>
<dbReference type="SUPFAM" id="SSF54675">
    <property type="entry name" value="Nicotinate/Quinolinate PRTase N-terminal domain-like"/>
    <property type="match status" value="1"/>
</dbReference>
<evidence type="ECO:0000256" key="4">
    <source>
        <dbReference type="ARBA" id="ARBA00022598"/>
    </source>
</evidence>
<dbReference type="InterPro" id="IPR037128">
    <property type="entry name" value="Quinolinate_PRibosylTase_N_sf"/>
</dbReference>
<keyword evidence="10" id="KW-0328">Glycosyltransferase</keyword>
<keyword evidence="6 10" id="KW-0808">Transferase</keyword>
<accession>M0M6D8</accession>
<dbReference type="eggNOG" id="arCOG01481">
    <property type="taxonomic scope" value="Archaea"/>
</dbReference>
<evidence type="ECO:0000256" key="2">
    <source>
        <dbReference type="ARBA" id="ARBA00013236"/>
    </source>
</evidence>
<sequence length="383" mass="41240">MSDAEFDIVPPAAIREGRATDAYFERTVETLDHVGENPTVVAEVTADQFPTGEFEVFAGIEDAARLLSDLAIDVDALREGQLFDGGPVLRVEGPYLEFARLETSLLGFLSHPSGMATSALRARLAAPDSSLLSFGARHVHPSIAAVVERSALVAGFDGFSHVAAGDILEREASGTMPHALVICFGKGNQEDAWVAFDEAAPESVPRIALCDTYTDEVDETLRAADALGEDLDSVRIDTTGSRRGDFRHILREVRWALDVRGREDVGLFASGGLDPETLRDLRDVADGFGVGSYVSNADPVDFALDIVEIDGEPVSKRGKLSGRKQVYRTPDGGHHVALADHDAEGEPLLEPLVRDGEVVREFDLDAAAERAREDAERVGFGTD</sequence>
<dbReference type="InterPro" id="IPR007229">
    <property type="entry name" value="Nic_PRibTrfase-Fam"/>
</dbReference>
<evidence type="ECO:0000313" key="11">
    <source>
        <dbReference type="Proteomes" id="UP000011566"/>
    </source>
</evidence>
<dbReference type="Gene3D" id="3.90.1170.20">
    <property type="entry name" value="Quinolinate phosphoribosyl transferase, N-terminal domain"/>
    <property type="match status" value="1"/>
</dbReference>
<keyword evidence="11" id="KW-1185">Reference proteome</keyword>
<dbReference type="GO" id="GO:0009435">
    <property type="term" value="P:NAD+ biosynthetic process"/>
    <property type="evidence" value="ECO:0007669"/>
    <property type="project" value="UniProtKB-UniPathway"/>
</dbReference>
<evidence type="ECO:0000256" key="7">
    <source>
        <dbReference type="ARBA" id="ARBA00048668"/>
    </source>
</evidence>
<dbReference type="AlphaFoldDB" id="M0M6D8"/>
<protein>
    <recommendedName>
        <fullName evidence="2">nicotinate phosphoribosyltransferase</fullName>
        <ecNumber evidence="2">6.3.4.21</ecNumber>
    </recommendedName>
</protein>
<keyword evidence="3" id="KW-0597">Phosphoprotein</keyword>
<dbReference type="InterPro" id="IPR035809">
    <property type="entry name" value="NAPRTase_arc-type"/>
</dbReference>
<reference evidence="10 11" key="1">
    <citation type="journal article" date="2014" name="PLoS Genet.">
        <title>Phylogenetically driven sequencing of extremely halophilic archaea reveals strategies for static and dynamic osmo-response.</title>
        <authorList>
            <person name="Becker E.A."/>
            <person name="Seitzer P.M."/>
            <person name="Tritt A."/>
            <person name="Larsen D."/>
            <person name="Krusor M."/>
            <person name="Yao A.I."/>
            <person name="Wu D."/>
            <person name="Madern D."/>
            <person name="Eisen J.A."/>
            <person name="Darling A.E."/>
            <person name="Facciotti M.T."/>
        </authorList>
    </citation>
    <scope>NUCLEOTIDE SEQUENCE [LARGE SCALE GENOMIC DNA]</scope>
    <source>
        <strain evidence="10 11">100A6</strain>
    </source>
</reference>
<dbReference type="UniPathway" id="UPA00253">
    <property type="reaction ID" value="UER00457"/>
</dbReference>
<dbReference type="InterPro" id="IPR036068">
    <property type="entry name" value="Nicotinate_pribotase-like_C"/>
</dbReference>
<dbReference type="EC" id="6.3.4.21" evidence="2"/>
<evidence type="ECO:0000256" key="1">
    <source>
        <dbReference type="ARBA" id="ARBA00004952"/>
    </source>
</evidence>
<dbReference type="Pfam" id="PF02749">
    <property type="entry name" value="QRPTase_N"/>
    <property type="match status" value="1"/>
</dbReference>
<dbReference type="CDD" id="cd01571">
    <property type="entry name" value="NAPRTase_B"/>
    <property type="match status" value="1"/>
</dbReference>
<gene>
    <name evidence="10" type="ORF">C447_04587</name>
</gene>
<organism evidence="10 11">
    <name type="scientific">Halococcus hamelinensis 100A6</name>
    <dbReference type="NCBI Taxonomy" id="1132509"/>
    <lineage>
        <taxon>Archaea</taxon>
        <taxon>Methanobacteriati</taxon>
        <taxon>Methanobacteriota</taxon>
        <taxon>Stenosarchaea group</taxon>
        <taxon>Halobacteria</taxon>
        <taxon>Halobacteriales</taxon>
        <taxon>Halococcaceae</taxon>
        <taxon>Halococcus</taxon>
    </lineage>
</organism>
<evidence type="ECO:0000259" key="9">
    <source>
        <dbReference type="Pfam" id="PF02749"/>
    </source>
</evidence>
<comment type="catalytic activity">
    <reaction evidence="7">
        <text>5-phospho-alpha-D-ribose 1-diphosphate + nicotinate + ATP + H2O = nicotinate beta-D-ribonucleotide + ADP + phosphate + diphosphate</text>
        <dbReference type="Rhea" id="RHEA:36163"/>
        <dbReference type="ChEBI" id="CHEBI:15377"/>
        <dbReference type="ChEBI" id="CHEBI:30616"/>
        <dbReference type="ChEBI" id="CHEBI:32544"/>
        <dbReference type="ChEBI" id="CHEBI:33019"/>
        <dbReference type="ChEBI" id="CHEBI:43474"/>
        <dbReference type="ChEBI" id="CHEBI:57502"/>
        <dbReference type="ChEBI" id="CHEBI:58017"/>
        <dbReference type="ChEBI" id="CHEBI:456216"/>
        <dbReference type="EC" id="6.3.4.21"/>
    </reaction>
</comment>
<evidence type="ECO:0000256" key="6">
    <source>
        <dbReference type="ARBA" id="ARBA00022679"/>
    </source>
</evidence>
<dbReference type="NCBIfam" id="NF006415">
    <property type="entry name" value="PRK08662.1"/>
    <property type="match status" value="1"/>
</dbReference>